<evidence type="ECO:0000313" key="2">
    <source>
        <dbReference type="EMBL" id="VTQ86638.1"/>
    </source>
</evidence>
<dbReference type="SUPFAM" id="SSF54523">
    <property type="entry name" value="Pili subunits"/>
    <property type="match status" value="1"/>
</dbReference>
<dbReference type="Gene3D" id="3.30.700.10">
    <property type="entry name" value="Glycoprotein, Type 4 Pilin"/>
    <property type="match status" value="1"/>
</dbReference>
<keyword evidence="1" id="KW-0472">Membrane</keyword>
<dbReference type="NCBIfam" id="TIGR02532">
    <property type="entry name" value="IV_pilin_GFxxxE"/>
    <property type="match status" value="1"/>
</dbReference>
<dbReference type="RefSeq" id="WP_138209666.1">
    <property type="nucleotide sequence ID" value="NZ_CBCRUQ010000004.1"/>
</dbReference>
<dbReference type="AlphaFoldDB" id="A0A4U9R7A5"/>
<dbReference type="Proteomes" id="UP000308489">
    <property type="component" value="Chromosome 1"/>
</dbReference>
<keyword evidence="1" id="KW-1133">Transmembrane helix</keyword>
<gene>
    <name evidence="2" type="ORF">NCTC503_00960</name>
</gene>
<organism evidence="2 3">
    <name type="scientific">Hathewaya histolytica</name>
    <name type="common">Clostridium histolyticum</name>
    <dbReference type="NCBI Taxonomy" id="1498"/>
    <lineage>
        <taxon>Bacteria</taxon>
        <taxon>Bacillati</taxon>
        <taxon>Bacillota</taxon>
        <taxon>Clostridia</taxon>
        <taxon>Eubacteriales</taxon>
        <taxon>Clostridiaceae</taxon>
        <taxon>Hathewaya</taxon>
    </lineage>
</organism>
<proteinExistence type="predicted"/>
<keyword evidence="3" id="KW-1185">Reference proteome</keyword>
<dbReference type="Pfam" id="PF07963">
    <property type="entry name" value="N_methyl"/>
    <property type="match status" value="1"/>
</dbReference>
<sequence>MIIKKAKKGFTLIEIIVVLAILGILLGMTAPSVSKQISADKERDREAHEVMINKAIRQYYALEGKYPVEIAKLKEKKFGPNIDNEKYIYEHQEGEEIKEVRVKLK</sequence>
<dbReference type="PROSITE" id="PS00409">
    <property type="entry name" value="PROKAR_NTER_METHYL"/>
    <property type="match status" value="1"/>
</dbReference>
<protein>
    <submittedName>
        <fullName evidence="2">Pilin</fullName>
    </submittedName>
</protein>
<reference evidence="2 3" key="1">
    <citation type="submission" date="2019-05" db="EMBL/GenBank/DDBJ databases">
        <authorList>
            <consortium name="Pathogen Informatics"/>
        </authorList>
    </citation>
    <scope>NUCLEOTIDE SEQUENCE [LARGE SCALE GENOMIC DNA]</scope>
    <source>
        <strain evidence="2 3">NCTC503</strain>
    </source>
</reference>
<evidence type="ECO:0000256" key="1">
    <source>
        <dbReference type="SAM" id="Phobius"/>
    </source>
</evidence>
<dbReference type="PANTHER" id="PTHR30093:SF47">
    <property type="entry name" value="TYPE IV PILUS NON-CORE MINOR PILIN PILE"/>
    <property type="match status" value="1"/>
</dbReference>
<name>A0A4U9R7A5_HATHI</name>
<dbReference type="OrthoDB" id="1937102at2"/>
<feature type="transmembrane region" description="Helical" evidence="1">
    <location>
        <begin position="12"/>
        <end position="33"/>
    </location>
</feature>
<keyword evidence="1" id="KW-0812">Transmembrane</keyword>
<dbReference type="EMBL" id="LR590481">
    <property type="protein sequence ID" value="VTQ86638.1"/>
    <property type="molecule type" value="Genomic_DNA"/>
</dbReference>
<dbReference type="InterPro" id="IPR012902">
    <property type="entry name" value="N_methyl_site"/>
</dbReference>
<dbReference type="PANTHER" id="PTHR30093">
    <property type="entry name" value="GENERAL SECRETION PATHWAY PROTEIN G"/>
    <property type="match status" value="1"/>
</dbReference>
<accession>A0A4U9R7A5</accession>
<dbReference type="InterPro" id="IPR045584">
    <property type="entry name" value="Pilin-like"/>
</dbReference>
<dbReference type="KEGG" id="hhw:NCTC503_00960"/>
<evidence type="ECO:0000313" key="3">
    <source>
        <dbReference type="Proteomes" id="UP000308489"/>
    </source>
</evidence>